<dbReference type="EMBL" id="CADCUC010000178">
    <property type="protein sequence ID" value="CAA9319642.1"/>
    <property type="molecule type" value="Genomic_DNA"/>
</dbReference>
<feature type="compositionally biased region" description="Basic and acidic residues" evidence="1">
    <location>
        <begin position="25"/>
        <end position="37"/>
    </location>
</feature>
<feature type="region of interest" description="Disordered" evidence="1">
    <location>
        <begin position="1"/>
        <end position="37"/>
    </location>
</feature>
<dbReference type="AlphaFoldDB" id="A0A6J4L1I7"/>
<accession>A0A6J4L1I7</accession>
<feature type="compositionally biased region" description="Basic and acidic residues" evidence="1">
    <location>
        <begin position="114"/>
        <end position="135"/>
    </location>
</feature>
<proteinExistence type="predicted"/>
<feature type="non-terminal residue" evidence="2">
    <location>
        <position position="205"/>
    </location>
</feature>
<organism evidence="2">
    <name type="scientific">uncultured Microvirga sp</name>
    <dbReference type="NCBI Taxonomy" id="412392"/>
    <lineage>
        <taxon>Bacteria</taxon>
        <taxon>Pseudomonadati</taxon>
        <taxon>Pseudomonadota</taxon>
        <taxon>Alphaproteobacteria</taxon>
        <taxon>Hyphomicrobiales</taxon>
        <taxon>Methylobacteriaceae</taxon>
        <taxon>Microvirga</taxon>
        <taxon>environmental samples</taxon>
    </lineage>
</organism>
<sequence>ADHSRFFGERQAARRTRRPVAPRAVPHDRLPGTDRGADAAHAARELDAVPAAWRAAPGEVELDGVRSPAADRDQDRHPLRHEMDQARHALAGRDLRRPVEGGRRGCVPVHVRDGALRRRLHDQPARRRPDRRQGDGGHAFRGLAPDARAWRAGAPARAAPLLLEERQVGAPAALHRGGPGRLLGVARLPPLRRPMARAALHGRRV</sequence>
<name>A0A6J4L1I7_9HYPH</name>
<feature type="compositionally biased region" description="Basic and acidic residues" evidence="1">
    <location>
        <begin position="1"/>
        <end position="12"/>
    </location>
</feature>
<feature type="non-terminal residue" evidence="2">
    <location>
        <position position="1"/>
    </location>
</feature>
<evidence type="ECO:0000313" key="2">
    <source>
        <dbReference type="EMBL" id="CAA9319642.1"/>
    </source>
</evidence>
<gene>
    <name evidence="2" type="ORF">AVDCRST_MAG90-1558</name>
</gene>
<reference evidence="2" key="1">
    <citation type="submission" date="2020-02" db="EMBL/GenBank/DDBJ databases">
        <authorList>
            <person name="Meier V. D."/>
        </authorList>
    </citation>
    <scope>NUCLEOTIDE SEQUENCE</scope>
    <source>
        <strain evidence="2">AVDCRST_MAG90</strain>
    </source>
</reference>
<evidence type="ECO:0000256" key="1">
    <source>
        <dbReference type="SAM" id="MobiDB-lite"/>
    </source>
</evidence>
<protein>
    <submittedName>
        <fullName evidence="2">Oxidoreductase molybdopterin binding protein</fullName>
    </submittedName>
</protein>
<feature type="region of interest" description="Disordered" evidence="1">
    <location>
        <begin position="114"/>
        <end position="142"/>
    </location>
</feature>